<evidence type="ECO:0000256" key="1">
    <source>
        <dbReference type="HAMAP-Rule" id="MF_00500"/>
    </source>
</evidence>
<dbReference type="HAMAP" id="MF_00500">
    <property type="entry name" value="Ribosomal_bS20"/>
    <property type="match status" value="1"/>
</dbReference>
<dbReference type="RefSeq" id="WP_002822237.1">
    <property type="nucleotide sequence ID" value="NZ_CP038451.1"/>
</dbReference>
<dbReference type="Proteomes" id="UP001281024">
    <property type="component" value="Unassembled WGS sequence"/>
</dbReference>
<dbReference type="GO" id="GO:0006412">
    <property type="term" value="P:translation"/>
    <property type="evidence" value="ECO:0007669"/>
    <property type="project" value="UniProtKB-UniRule"/>
</dbReference>
<accession>A0A483B5Q8</accession>
<name>A0A483B5Q8_OENOE</name>
<comment type="similarity">
    <text evidence="1">Belongs to the bacterial ribosomal protein bS20 family.</text>
</comment>
<proteinExistence type="inferred from homology"/>
<dbReference type="Gene3D" id="1.20.58.110">
    <property type="entry name" value="Ribosomal protein S20"/>
    <property type="match status" value="1"/>
</dbReference>
<dbReference type="InterPro" id="IPR036510">
    <property type="entry name" value="Ribosomal_bS20_sf"/>
</dbReference>
<evidence type="ECO:0000313" key="2">
    <source>
        <dbReference type="EMBL" id="MDV7715369.1"/>
    </source>
</evidence>
<dbReference type="GO" id="GO:0003735">
    <property type="term" value="F:structural constituent of ribosome"/>
    <property type="evidence" value="ECO:0007669"/>
    <property type="project" value="InterPro"/>
</dbReference>
<dbReference type="InterPro" id="IPR002583">
    <property type="entry name" value="Ribosomal_bS20"/>
</dbReference>
<evidence type="ECO:0000313" key="3">
    <source>
        <dbReference type="Proteomes" id="UP001281024"/>
    </source>
</evidence>
<comment type="function">
    <text evidence="1">Binds directly to 16S ribosomal RNA.</text>
</comment>
<dbReference type="Pfam" id="PF01649">
    <property type="entry name" value="Ribosomal_S20p"/>
    <property type="match status" value="1"/>
</dbReference>
<dbReference type="SUPFAM" id="SSF46992">
    <property type="entry name" value="Ribosomal protein S20"/>
    <property type="match status" value="1"/>
</dbReference>
<protein>
    <recommendedName>
        <fullName evidence="1">Small ribosomal subunit protein bS20</fullName>
    </recommendedName>
</protein>
<sequence length="88" mass="9761">MPIIESSIQRERLNKAERAVRAPQISAYRTAVKNFEKAAAAGTDNLQELFSKTSAAIDKAETKNLIKKNKAARDKARLYKLLKAATSK</sequence>
<gene>
    <name evidence="1" type="primary">rpsT</name>
    <name evidence="2" type="ORF">GA838_06305</name>
</gene>
<keyword evidence="1 2" id="KW-0689">Ribosomal protein</keyword>
<keyword evidence="1" id="KW-0694">RNA-binding</keyword>
<dbReference type="GO" id="GO:0019843">
    <property type="term" value="F:rRNA binding"/>
    <property type="evidence" value="ECO:0007669"/>
    <property type="project" value="UniProtKB-UniRule"/>
</dbReference>
<organism evidence="2 3">
    <name type="scientific">Oenococcus oeni</name>
    <name type="common">Leuconostoc oenos</name>
    <dbReference type="NCBI Taxonomy" id="1247"/>
    <lineage>
        <taxon>Bacteria</taxon>
        <taxon>Bacillati</taxon>
        <taxon>Bacillota</taxon>
        <taxon>Bacilli</taxon>
        <taxon>Lactobacillales</taxon>
        <taxon>Lactobacillaceae</taxon>
        <taxon>Oenococcus</taxon>
    </lineage>
</organism>
<dbReference type="GO" id="GO:1990904">
    <property type="term" value="C:ribonucleoprotein complex"/>
    <property type="evidence" value="ECO:0007669"/>
    <property type="project" value="UniProtKB-KW"/>
</dbReference>
<keyword evidence="1" id="KW-0687">Ribonucleoprotein</keyword>
<dbReference type="AlphaFoldDB" id="A0A483B5Q8"/>
<dbReference type="NCBIfam" id="TIGR00029">
    <property type="entry name" value="S20"/>
    <property type="match status" value="1"/>
</dbReference>
<reference evidence="2" key="1">
    <citation type="submission" date="2019-10" db="EMBL/GenBank/DDBJ databases">
        <title>Malate fermentation in French cider.</title>
        <authorList>
            <person name="Cousin F.J."/>
            <person name="Medina Fernandez S."/>
            <person name="Misery B."/>
            <person name="Laplace J.-M."/>
            <person name="Cretenet M."/>
        </authorList>
    </citation>
    <scope>NUCLEOTIDE SEQUENCE</scope>
    <source>
        <strain evidence="2">UCMA15129</strain>
    </source>
</reference>
<comment type="caution">
    <text evidence="2">The sequence shown here is derived from an EMBL/GenBank/DDBJ whole genome shotgun (WGS) entry which is preliminary data.</text>
</comment>
<dbReference type="GO" id="GO:0005840">
    <property type="term" value="C:ribosome"/>
    <property type="evidence" value="ECO:0007669"/>
    <property type="project" value="UniProtKB-KW"/>
</dbReference>
<keyword evidence="1" id="KW-0699">rRNA-binding</keyword>
<dbReference type="EMBL" id="WERV01000004">
    <property type="protein sequence ID" value="MDV7715369.1"/>
    <property type="molecule type" value="Genomic_DNA"/>
</dbReference>